<protein>
    <submittedName>
        <fullName evidence="6">RNA-dependent RNA polymerase</fullName>
    </submittedName>
</protein>
<keyword evidence="1 6" id="KW-0696">RNA-directed RNA polymerase</keyword>
<proteinExistence type="predicted"/>
<feature type="transmembrane region" description="Helical" evidence="5">
    <location>
        <begin position="26"/>
        <end position="46"/>
    </location>
</feature>
<evidence type="ECO:0000256" key="1">
    <source>
        <dbReference type="ARBA" id="ARBA00022484"/>
    </source>
</evidence>
<name>A0A3Q8RD33_9VIRU</name>
<accession>A0A3Q8RD33</accession>
<dbReference type="EMBL" id="MK156100">
    <property type="protein sequence ID" value="AZJ25097.1"/>
    <property type="molecule type" value="Genomic_RNA"/>
</dbReference>
<dbReference type="GO" id="GO:0003968">
    <property type="term" value="F:RNA-directed RNA polymerase activity"/>
    <property type="evidence" value="ECO:0007669"/>
    <property type="project" value="UniProtKB-KW"/>
</dbReference>
<evidence type="ECO:0000256" key="5">
    <source>
        <dbReference type="SAM" id="Phobius"/>
    </source>
</evidence>
<keyword evidence="2" id="KW-0808">Transferase</keyword>
<dbReference type="Pfam" id="PF05919">
    <property type="entry name" value="Mitovir_RNA_pol"/>
    <property type="match status" value="1"/>
</dbReference>
<reference evidence="6" key="1">
    <citation type="submission" date="2018-11" db="EMBL/GenBank/DDBJ databases">
        <authorList>
            <person name="Neupane A."/>
            <person name="Marzano S.-Y."/>
        </authorList>
    </citation>
    <scope>NUCLEOTIDE SEQUENCE</scope>
    <source>
        <strain evidence="6">MH7329309</strain>
    </source>
</reference>
<feature type="compositionally biased region" description="Polar residues" evidence="4">
    <location>
        <begin position="810"/>
        <end position="820"/>
    </location>
</feature>
<keyword evidence="3" id="KW-0548">Nucleotidyltransferase</keyword>
<sequence length="836" mass="92298">MKRLIPLINGSAGPIRSSTTKNMDTFFNALVVLIGFGLGTIGNTLISAMGRVYYRMTTLLFGDPAALIATLKRACHWYIQICRGARMDETHPFDGPNDFFGEKAVTGLAPNSILWLRNLILTQYPSSLDLFDQVIFALLSMHRLIVIPPVKDLSTITEPSTYNPHAKLMEGSANPELTDAEIRAALHSLGIKEKDFRDSYRRACKEQTHVVMSSAGPNGKASWSAYSDAIALMNERPVLSQLITFAEQSGLNRFIDHLFTCVRLPGTDVQAGVGLHSGKIHTFEEWGGKTRNVAIVDYWTQLILTPLHNTLFSFLKSIPMDATFNQDAAAEYIRSLSANENAELYSVDLSAATDRLPASLQVRILKVLLGNDTLAVAWAKIFTERSFKCSNPPQMVKYAVGLPMGSKSNWAMLALTHHIIIKVAALRAKLTNYNTYRVCGDDSSFLGNTLFVKYTEIMAWYGVPINRSKSIMAVAGLKSAAEFCKRVFVNGVELTTIPVKLIVKTVFNGRLLSQLQNELHRRRCAFISSQWYDLFAALVDRESLEFIMLLNACPQSINGLLSPLLTGGIIDTKSNWFGEAHKLTDQDIVDAYTYVLVTDQLKRLDALLRQTEIIAQAIEANTGGFVTPQFDVMVSLADGQTKRLIEVLGWKHPELSPSHPIVYAAFVEIDRVNRLLASLRSGDSAVSAAALNSMLDGFRNALVDSWNDEYEAKGQAERSLITKAMSTLADIISQPTLEQDKSTPRARRLDFTISLAYVRRIWTVSWVLGQRVTLNAVKSKVITSTVAATTRATEVASKYSLVSRFGKGKLTSTTSATSTPEVAVEATTPEVNPRSS</sequence>
<dbReference type="InterPro" id="IPR008686">
    <property type="entry name" value="RNA_pol_mitovir"/>
</dbReference>
<organism evidence="6">
    <name type="scientific">Rhizophagus diaphanum mitovirus 4</name>
    <dbReference type="NCBI Taxonomy" id="2487745"/>
    <lineage>
        <taxon>Viruses</taxon>
        <taxon>Riboviria</taxon>
        <taxon>Orthornavirae</taxon>
        <taxon>Lenarviricota</taxon>
        <taxon>Howeltoviricetes</taxon>
        <taxon>Cryppavirales</taxon>
        <taxon>Mitoviridae</taxon>
        <taxon>Mitovirus</taxon>
    </lineage>
</organism>
<dbReference type="SUPFAM" id="SSF56672">
    <property type="entry name" value="DNA/RNA polymerases"/>
    <property type="match status" value="1"/>
</dbReference>
<keyword evidence="5" id="KW-1133">Transmembrane helix</keyword>
<dbReference type="InterPro" id="IPR043502">
    <property type="entry name" value="DNA/RNA_pol_sf"/>
</dbReference>
<evidence type="ECO:0000256" key="4">
    <source>
        <dbReference type="SAM" id="MobiDB-lite"/>
    </source>
</evidence>
<keyword evidence="5" id="KW-0472">Membrane</keyword>
<evidence type="ECO:0000256" key="3">
    <source>
        <dbReference type="ARBA" id="ARBA00022695"/>
    </source>
</evidence>
<evidence type="ECO:0000256" key="2">
    <source>
        <dbReference type="ARBA" id="ARBA00022679"/>
    </source>
</evidence>
<keyword evidence="5" id="KW-0812">Transmembrane</keyword>
<dbReference type="PANTHER" id="PTHR34456">
    <property type="entry name" value="MITOVIRUS RNA-DEPENDENT RNA POLYMERASE"/>
    <property type="match status" value="1"/>
</dbReference>
<feature type="region of interest" description="Disordered" evidence="4">
    <location>
        <begin position="810"/>
        <end position="836"/>
    </location>
</feature>
<evidence type="ECO:0000313" key="6">
    <source>
        <dbReference type="EMBL" id="AZJ25097.1"/>
    </source>
</evidence>
<dbReference type="PANTHER" id="PTHR34456:SF13">
    <property type="entry name" value="REVERSE TRANSCRIPTASE DOMAIN-CONTAINING PROTEIN"/>
    <property type="match status" value="1"/>
</dbReference>